<organism evidence="1 2">
    <name type="scientific">Rhodoferax fermentans</name>
    <dbReference type="NCBI Taxonomy" id="28066"/>
    <lineage>
        <taxon>Bacteria</taxon>
        <taxon>Pseudomonadati</taxon>
        <taxon>Pseudomonadota</taxon>
        <taxon>Betaproteobacteria</taxon>
        <taxon>Burkholderiales</taxon>
        <taxon>Comamonadaceae</taxon>
        <taxon>Rhodoferax</taxon>
    </lineage>
</organism>
<accession>A0A1T1AXM6</accession>
<dbReference type="Proteomes" id="UP000190750">
    <property type="component" value="Unassembled WGS sequence"/>
</dbReference>
<evidence type="ECO:0000313" key="1">
    <source>
        <dbReference type="EMBL" id="OOV08718.1"/>
    </source>
</evidence>
<proteinExistence type="predicted"/>
<dbReference type="EMBL" id="MTJN01000002">
    <property type="protein sequence ID" value="OOV08718.1"/>
    <property type="molecule type" value="Genomic_DNA"/>
</dbReference>
<comment type="caution">
    <text evidence="1">The sequence shown here is derived from an EMBL/GenBank/DDBJ whole genome shotgun (WGS) entry which is preliminary data.</text>
</comment>
<gene>
    <name evidence="1" type="ORF">RF819_20265</name>
</gene>
<keyword evidence="2" id="KW-1185">Reference proteome</keyword>
<protein>
    <submittedName>
        <fullName evidence="1">Uncharacterized protein</fullName>
    </submittedName>
</protein>
<sequence length="145" mass="16480">MPSESDLMSKKKPITQTELDMVARLNSERFSADDLLEISDAVHDIPEDRRDWEGRMFLLAKRFPRQHYRAMAADYRLTAMSTLIAKNTLPLGVLPQAPDGSHMVGESVFEAAAMEPLLLRGNEPFFEPESFRRRVLELTETDGKA</sequence>
<dbReference type="AlphaFoldDB" id="A0A1T1AXM6"/>
<evidence type="ECO:0000313" key="2">
    <source>
        <dbReference type="Proteomes" id="UP000190750"/>
    </source>
</evidence>
<name>A0A1T1AXM6_RHOFE</name>
<reference evidence="1 2" key="1">
    <citation type="submission" date="2017-01" db="EMBL/GenBank/DDBJ databases">
        <title>Genome sequencing of Rhodoferax fermentans JCM 7819.</title>
        <authorList>
            <person name="Kim Y.J."/>
            <person name="Farh M.E.-A."/>
            <person name="Yang D.-C."/>
        </authorList>
    </citation>
    <scope>NUCLEOTIDE SEQUENCE [LARGE SCALE GENOMIC DNA]</scope>
    <source>
        <strain evidence="1 2">JCM 7819</strain>
    </source>
</reference>